<reference evidence="2" key="1">
    <citation type="submission" date="2018-02" db="EMBL/GenBank/DDBJ databases">
        <title>Genome sequence of Desulfocucumis palustris strain NAW-5.</title>
        <authorList>
            <person name="Watanabe M."/>
            <person name="Kojima H."/>
            <person name="Fukui M."/>
        </authorList>
    </citation>
    <scope>NUCLEOTIDE SEQUENCE [LARGE SCALE GENOMIC DNA]</scope>
    <source>
        <strain evidence="2">NAW-5</strain>
    </source>
</reference>
<dbReference type="AlphaFoldDB" id="A0A2L2XE80"/>
<evidence type="ECO:0000313" key="1">
    <source>
        <dbReference type="EMBL" id="GBF34432.1"/>
    </source>
</evidence>
<sequence length="45" mass="5061">MIIKNSPRHLINLSCILPKAIRNKKGYYGDIAVISLGSDNLIFLF</sequence>
<evidence type="ECO:0000313" key="2">
    <source>
        <dbReference type="Proteomes" id="UP000239549"/>
    </source>
</evidence>
<dbReference type="Proteomes" id="UP000239549">
    <property type="component" value="Unassembled WGS sequence"/>
</dbReference>
<organism evidence="1 2">
    <name type="scientific">Desulfocucumis palustris</name>
    <dbReference type="NCBI Taxonomy" id="1898651"/>
    <lineage>
        <taxon>Bacteria</taxon>
        <taxon>Bacillati</taxon>
        <taxon>Bacillota</taxon>
        <taxon>Clostridia</taxon>
        <taxon>Eubacteriales</taxon>
        <taxon>Desulfocucumaceae</taxon>
        <taxon>Desulfocucumis</taxon>
    </lineage>
</organism>
<comment type="caution">
    <text evidence="1">The sequence shown here is derived from an EMBL/GenBank/DDBJ whole genome shotgun (WGS) entry which is preliminary data.</text>
</comment>
<dbReference type="EMBL" id="BFAV01000140">
    <property type="protein sequence ID" value="GBF34432.1"/>
    <property type="molecule type" value="Genomic_DNA"/>
</dbReference>
<gene>
    <name evidence="1" type="ORF">DCCM_3550</name>
</gene>
<name>A0A2L2XE80_9FIRM</name>
<protein>
    <submittedName>
        <fullName evidence="1">Uncharacterized protein</fullName>
    </submittedName>
</protein>
<accession>A0A2L2XE80</accession>
<keyword evidence="2" id="KW-1185">Reference proteome</keyword>
<proteinExistence type="predicted"/>